<comment type="caution">
    <text evidence="5">The sequence shown here is derived from an EMBL/GenBank/DDBJ whole genome shotgun (WGS) entry which is preliminary data.</text>
</comment>
<keyword evidence="2" id="KW-0489">Methyltransferase</keyword>
<dbReference type="PANTHER" id="PTHR43191">
    <property type="entry name" value="RRNA METHYLTRANSFERASE 3"/>
    <property type="match status" value="1"/>
</dbReference>
<gene>
    <name evidence="5" type="primary">rlmB</name>
    <name evidence="5" type="ORF">KQI88_11305</name>
</gene>
<feature type="domain" description="RNA 2-O ribose methyltransferase substrate binding" evidence="4">
    <location>
        <begin position="33"/>
        <end position="109"/>
    </location>
</feature>
<dbReference type="InterPro" id="IPR051259">
    <property type="entry name" value="rRNA_Methyltransferase"/>
</dbReference>
<dbReference type="InterPro" id="IPR004441">
    <property type="entry name" value="rRNA_MeTrfase_TrmH"/>
</dbReference>
<sequence length="272" mass="30345">MEIKLISSENNSIIKHIKSLQLKKQRVRHLQFTVEGVRIVEECLKHNGDIEYVIFSEELHQVQGGSDLLNKVSSKGHTIYQLPSQLFSKLATTESPQGIMAVVNMKNSSLEDLKFEDVDNLFFVILDRIQDPGNMGTIIRTAESAKVDAVIITKGSVDPYNSKTLRATMGAIFHLPIIQCDNDVWIEYLKQKNVELIAADLDTDKTYIDIDYNKNIGIVIGNEANGINSNILSSVDERVIIPILGKIESLNASVAAGILIYKAAEEKHLRKV</sequence>
<comment type="similarity">
    <text evidence="1">Belongs to the class IV-like SAM-binding methyltransferase superfamily. RNA methyltransferase TrmH family.</text>
</comment>
<evidence type="ECO:0000259" key="4">
    <source>
        <dbReference type="SMART" id="SM00967"/>
    </source>
</evidence>
<dbReference type="EMBL" id="JAHLQK010000004">
    <property type="protein sequence ID" value="MBU5677001.1"/>
    <property type="molecule type" value="Genomic_DNA"/>
</dbReference>
<dbReference type="NCBIfam" id="TIGR00186">
    <property type="entry name" value="rRNA_methyl_3"/>
    <property type="match status" value="1"/>
</dbReference>
<dbReference type="InterPro" id="IPR053888">
    <property type="entry name" value="MRM3-like_sub_bind"/>
</dbReference>
<dbReference type="CDD" id="cd18095">
    <property type="entry name" value="SpoU-like_rRNA-MTase"/>
    <property type="match status" value="1"/>
</dbReference>
<dbReference type="Pfam" id="PF22435">
    <property type="entry name" value="MRM3-like_sub_bind"/>
    <property type="match status" value="1"/>
</dbReference>
<dbReference type="InterPro" id="IPR001537">
    <property type="entry name" value="SpoU_MeTrfase"/>
</dbReference>
<proteinExistence type="inferred from homology"/>
<dbReference type="SMART" id="SM00967">
    <property type="entry name" value="SpoU_sub_bind"/>
    <property type="match status" value="1"/>
</dbReference>
<reference evidence="5 6" key="1">
    <citation type="submission" date="2021-06" db="EMBL/GenBank/DDBJ databases">
        <authorList>
            <person name="Sun Q."/>
            <person name="Li D."/>
        </authorList>
    </citation>
    <scope>NUCLEOTIDE SEQUENCE [LARGE SCALE GENOMIC DNA]</scope>
    <source>
        <strain evidence="5 6">MSJ-5</strain>
    </source>
</reference>
<evidence type="ECO:0000256" key="1">
    <source>
        <dbReference type="ARBA" id="ARBA00007228"/>
    </source>
</evidence>
<evidence type="ECO:0000313" key="6">
    <source>
        <dbReference type="Proteomes" id="UP000779508"/>
    </source>
</evidence>
<evidence type="ECO:0000256" key="3">
    <source>
        <dbReference type="ARBA" id="ARBA00022679"/>
    </source>
</evidence>
<protein>
    <submittedName>
        <fullName evidence="5">23S rRNA (Guanosine(2251)-2'-O)-methyltransferase RlmB</fullName>
    </submittedName>
</protein>
<name>A0ABS6G3D4_9FIRM</name>
<accession>A0ABS6G3D4</accession>
<evidence type="ECO:0000256" key="2">
    <source>
        <dbReference type="ARBA" id="ARBA00022603"/>
    </source>
</evidence>
<organism evidence="5 6">
    <name type="scientific">Alkaliphilus flagellatus</name>
    <dbReference type="NCBI Taxonomy" id="2841507"/>
    <lineage>
        <taxon>Bacteria</taxon>
        <taxon>Bacillati</taxon>
        <taxon>Bacillota</taxon>
        <taxon>Clostridia</taxon>
        <taxon>Peptostreptococcales</taxon>
        <taxon>Natronincolaceae</taxon>
        <taxon>Alkaliphilus</taxon>
    </lineage>
</organism>
<dbReference type="Pfam" id="PF00588">
    <property type="entry name" value="SpoU_methylase"/>
    <property type="match status" value="1"/>
</dbReference>
<dbReference type="InterPro" id="IPR013123">
    <property type="entry name" value="SpoU_subst-bd"/>
</dbReference>
<keyword evidence="6" id="KW-1185">Reference proteome</keyword>
<dbReference type="PANTHER" id="PTHR43191:SF2">
    <property type="entry name" value="RRNA METHYLTRANSFERASE 3, MITOCHONDRIAL"/>
    <property type="match status" value="1"/>
</dbReference>
<dbReference type="Proteomes" id="UP000779508">
    <property type="component" value="Unassembled WGS sequence"/>
</dbReference>
<evidence type="ECO:0000313" key="5">
    <source>
        <dbReference type="EMBL" id="MBU5677001.1"/>
    </source>
</evidence>
<keyword evidence="3" id="KW-0808">Transferase</keyword>